<accession>A0A498T1H1</accession>
<dbReference type="EMBL" id="UPTC01004848">
    <property type="protein sequence ID" value="VBB35106.1"/>
    <property type="molecule type" value="Genomic_DNA"/>
</dbReference>
<dbReference type="InterPro" id="IPR013320">
    <property type="entry name" value="ConA-like_dom_sf"/>
</dbReference>
<dbReference type="PROSITE" id="PS51304">
    <property type="entry name" value="GALECTIN"/>
    <property type="match status" value="1"/>
</dbReference>
<dbReference type="STRING" id="6277.A0A498T1H1"/>
<dbReference type="CDD" id="cd00070">
    <property type="entry name" value="GLECT"/>
    <property type="match status" value="1"/>
</dbReference>
<reference evidence="4 5" key="1">
    <citation type="submission" date="2018-08" db="EMBL/GenBank/DDBJ databases">
        <authorList>
            <person name="Laetsch R D."/>
            <person name="Stevens L."/>
            <person name="Kumar S."/>
            <person name="Blaxter L. M."/>
        </authorList>
    </citation>
    <scope>NUCLEOTIDE SEQUENCE [LARGE SCALE GENOMIC DNA]</scope>
</reference>
<proteinExistence type="predicted"/>
<dbReference type="OrthoDB" id="6251307at2759"/>
<dbReference type="SMART" id="SM00908">
    <property type="entry name" value="Gal-bind_lectin"/>
    <property type="match status" value="1"/>
</dbReference>
<feature type="domain" description="Galectin" evidence="3">
    <location>
        <begin position="21"/>
        <end position="120"/>
    </location>
</feature>
<keyword evidence="1 2" id="KW-0430">Lectin</keyword>
<dbReference type="InterPro" id="IPR001079">
    <property type="entry name" value="Galectin_CRD"/>
</dbReference>
<dbReference type="SMART" id="SM00276">
    <property type="entry name" value="GLECT"/>
    <property type="match status" value="1"/>
</dbReference>
<dbReference type="SUPFAM" id="SSF49899">
    <property type="entry name" value="Concanavalin A-like lectins/glucanases"/>
    <property type="match status" value="1"/>
</dbReference>
<evidence type="ECO:0000256" key="1">
    <source>
        <dbReference type="ARBA" id="ARBA00022734"/>
    </source>
</evidence>
<evidence type="ECO:0000256" key="2">
    <source>
        <dbReference type="RuleBase" id="RU102079"/>
    </source>
</evidence>
<dbReference type="Gene3D" id="2.60.120.200">
    <property type="match status" value="1"/>
</dbReference>
<evidence type="ECO:0000313" key="5">
    <source>
        <dbReference type="Proteomes" id="UP000276991"/>
    </source>
</evidence>
<dbReference type="InterPro" id="IPR044156">
    <property type="entry name" value="Galectin-like"/>
</dbReference>
<name>A0A498T1H1_ACAVI</name>
<evidence type="ECO:0000313" key="4">
    <source>
        <dbReference type="EMBL" id="VBB35106.1"/>
    </source>
</evidence>
<dbReference type="Proteomes" id="UP000276991">
    <property type="component" value="Unassembled WGS sequence"/>
</dbReference>
<evidence type="ECO:0000259" key="3">
    <source>
        <dbReference type="PROSITE" id="PS51304"/>
    </source>
</evidence>
<dbReference type="PANTHER" id="PTHR11346:SF176">
    <property type="entry name" value="32 KDA BETA-GALACTOSIDE-BINDING LECTIN LEC-3"/>
    <property type="match status" value="1"/>
</dbReference>
<dbReference type="PANTHER" id="PTHR11346">
    <property type="entry name" value="GALECTIN"/>
    <property type="match status" value="1"/>
</dbReference>
<dbReference type="GO" id="GO:0016936">
    <property type="term" value="F:galactoside binding"/>
    <property type="evidence" value="ECO:0007669"/>
    <property type="project" value="TreeGrafter"/>
</dbReference>
<gene>
    <name evidence="4" type="ORF">NAV_LOCUS9897</name>
</gene>
<feature type="non-terminal residue" evidence="4">
    <location>
        <position position="120"/>
    </location>
</feature>
<keyword evidence="5" id="KW-1185">Reference proteome</keyword>
<dbReference type="GO" id="GO:0030246">
    <property type="term" value="F:carbohydrate binding"/>
    <property type="evidence" value="ECO:0007669"/>
    <property type="project" value="UniProtKB-UniRule"/>
</dbReference>
<organism evidence="4 5">
    <name type="scientific">Acanthocheilonema viteae</name>
    <name type="common">Filarial nematode worm</name>
    <name type="synonym">Dipetalonema viteae</name>
    <dbReference type="NCBI Taxonomy" id="6277"/>
    <lineage>
        <taxon>Eukaryota</taxon>
        <taxon>Metazoa</taxon>
        <taxon>Ecdysozoa</taxon>
        <taxon>Nematoda</taxon>
        <taxon>Chromadorea</taxon>
        <taxon>Rhabditida</taxon>
        <taxon>Spirurina</taxon>
        <taxon>Spiruromorpha</taxon>
        <taxon>Filarioidea</taxon>
        <taxon>Onchocercidae</taxon>
        <taxon>Acanthocheilonema</taxon>
    </lineage>
</organism>
<sequence>MYIGNLKLIDVIEILNLKLPYRSKLTERIAPGQTLIVKGKTLNDAKKFGVGLHRDSPDFNGGDIPLHISACFNKGKIAFNTFSNNSWGKKEKQKLPFKKGNAFDLRIRAHNSKFVIYCDG</sequence>
<dbReference type="AlphaFoldDB" id="A0A498T1H1"/>
<dbReference type="Pfam" id="PF00337">
    <property type="entry name" value="Gal-bind_lectin"/>
    <property type="match status" value="1"/>
</dbReference>
<protein>
    <recommendedName>
        <fullName evidence="2">Galectin</fullName>
    </recommendedName>
</protein>